<protein>
    <submittedName>
        <fullName evidence="2">Secreted protein</fullName>
    </submittedName>
</protein>
<name>A0A0M3HVV6_ASCLU</name>
<accession>A0A0M3HVV6</accession>
<evidence type="ECO:0000313" key="1">
    <source>
        <dbReference type="Proteomes" id="UP000036681"/>
    </source>
</evidence>
<dbReference type="Proteomes" id="UP000036681">
    <property type="component" value="Unplaced"/>
</dbReference>
<evidence type="ECO:0000313" key="2">
    <source>
        <dbReference type="WBParaSite" id="ALUE_0000715801-mRNA-1"/>
    </source>
</evidence>
<sequence length="194" mass="21129">MFLWTAVTASEQSYMSPERRSLVTSASAYAKSDESKRLEGAPSVHLAAATGSCARNKQLRPMLPGVCVQSTATRRGTQRVDGAAQHCTNAVATALGHAPGCMHVLPQRRRQTFGGTLRRKRFNQLLSSDLFLPTMRHLAAAETLIRIGYWKEATTMSVSIWCACDAHGPTHVSGGRVTLRWLTTPSKEGTIVFS</sequence>
<organism evidence="1 2">
    <name type="scientific">Ascaris lumbricoides</name>
    <name type="common">Giant roundworm</name>
    <dbReference type="NCBI Taxonomy" id="6252"/>
    <lineage>
        <taxon>Eukaryota</taxon>
        <taxon>Metazoa</taxon>
        <taxon>Ecdysozoa</taxon>
        <taxon>Nematoda</taxon>
        <taxon>Chromadorea</taxon>
        <taxon>Rhabditida</taxon>
        <taxon>Spirurina</taxon>
        <taxon>Ascaridomorpha</taxon>
        <taxon>Ascaridoidea</taxon>
        <taxon>Ascarididae</taxon>
        <taxon>Ascaris</taxon>
    </lineage>
</organism>
<dbReference type="AlphaFoldDB" id="A0A0M3HVV6"/>
<dbReference type="WBParaSite" id="ALUE_0000715801-mRNA-1">
    <property type="protein sequence ID" value="ALUE_0000715801-mRNA-1"/>
    <property type="gene ID" value="ALUE_0000715801"/>
</dbReference>
<keyword evidence="1" id="KW-1185">Reference proteome</keyword>
<proteinExistence type="predicted"/>
<reference evidence="2" key="1">
    <citation type="submission" date="2017-02" db="UniProtKB">
        <authorList>
            <consortium name="WormBaseParasite"/>
        </authorList>
    </citation>
    <scope>IDENTIFICATION</scope>
</reference>